<reference evidence="2 3" key="1">
    <citation type="submission" date="2014-02" db="EMBL/GenBank/DDBJ databases">
        <title>Draft genome sequence of Lysinibacillus manganicus DSM 26584T.</title>
        <authorList>
            <person name="Zhang F."/>
            <person name="Wang G."/>
            <person name="Zhang L."/>
        </authorList>
    </citation>
    <scope>NUCLEOTIDE SEQUENCE [LARGE SCALE GENOMIC DNA]</scope>
    <source>
        <strain evidence="2 3">DSM 26584</strain>
    </source>
</reference>
<dbReference type="eggNOG" id="ENOG50338IX">
    <property type="taxonomic scope" value="Bacteria"/>
</dbReference>
<dbReference type="EMBL" id="JPVN01000008">
    <property type="protein sequence ID" value="KGR79056.1"/>
    <property type="molecule type" value="Genomic_DNA"/>
</dbReference>
<gene>
    <name evidence="2" type="ORF">CD29_08605</name>
</gene>
<proteinExistence type="predicted"/>
<feature type="transmembrane region" description="Helical" evidence="1">
    <location>
        <begin position="68"/>
        <end position="94"/>
    </location>
</feature>
<keyword evidence="3" id="KW-1185">Reference proteome</keyword>
<dbReference type="Proteomes" id="UP000030416">
    <property type="component" value="Unassembled WGS sequence"/>
</dbReference>
<name>A0A0A3I2K3_9BACL</name>
<keyword evidence="1" id="KW-0472">Membrane</keyword>
<feature type="transmembrane region" description="Helical" evidence="1">
    <location>
        <begin position="35"/>
        <end position="62"/>
    </location>
</feature>
<dbReference type="STRING" id="1384049.CD29_08605"/>
<dbReference type="RefSeq" id="WP_036185249.1">
    <property type="nucleotide sequence ID" value="NZ_AVDA01000008.1"/>
</dbReference>
<comment type="caution">
    <text evidence="2">The sequence shown here is derived from an EMBL/GenBank/DDBJ whole genome shotgun (WGS) entry which is preliminary data.</text>
</comment>
<dbReference type="OrthoDB" id="2906536at2"/>
<feature type="transmembrane region" description="Helical" evidence="1">
    <location>
        <begin position="6"/>
        <end position="23"/>
    </location>
</feature>
<evidence type="ECO:0000313" key="2">
    <source>
        <dbReference type="EMBL" id="KGR79056.1"/>
    </source>
</evidence>
<accession>A0A0A3I2K3</accession>
<evidence type="ECO:0000256" key="1">
    <source>
        <dbReference type="SAM" id="Phobius"/>
    </source>
</evidence>
<organism evidence="2 3">
    <name type="scientific">Ureibacillus manganicus DSM 26584</name>
    <dbReference type="NCBI Taxonomy" id="1384049"/>
    <lineage>
        <taxon>Bacteria</taxon>
        <taxon>Bacillati</taxon>
        <taxon>Bacillota</taxon>
        <taxon>Bacilli</taxon>
        <taxon>Bacillales</taxon>
        <taxon>Caryophanaceae</taxon>
        <taxon>Ureibacillus</taxon>
    </lineage>
</organism>
<evidence type="ECO:0000313" key="3">
    <source>
        <dbReference type="Proteomes" id="UP000030416"/>
    </source>
</evidence>
<sequence>MNKIDVAMTIYFVFMIVATFVSFKYGSTMIRKTGLFLPQAIIAGTINLILGLFAIIGWFFFAWGVNEFLLIGGLLFGIVLLIISEAALFIILLLKRKKWVQQ</sequence>
<keyword evidence="1" id="KW-0812">Transmembrane</keyword>
<dbReference type="AlphaFoldDB" id="A0A0A3I2K3"/>
<protein>
    <submittedName>
        <fullName evidence="2">Uncharacterized protein</fullName>
    </submittedName>
</protein>
<keyword evidence="1" id="KW-1133">Transmembrane helix</keyword>